<dbReference type="Proteomes" id="UP001139887">
    <property type="component" value="Unassembled WGS sequence"/>
</dbReference>
<feature type="region of interest" description="Disordered" evidence="3">
    <location>
        <begin position="1"/>
        <end position="33"/>
    </location>
</feature>
<dbReference type="SUPFAM" id="SSF55120">
    <property type="entry name" value="Pseudouridine synthase"/>
    <property type="match status" value="1"/>
</dbReference>
<name>A0A9W8M053_9FUNG</name>
<dbReference type="EMBL" id="JANBUW010000025">
    <property type="protein sequence ID" value="KAJ2850711.1"/>
    <property type="molecule type" value="Genomic_DNA"/>
</dbReference>
<dbReference type="GO" id="GO:0005634">
    <property type="term" value="C:nucleus"/>
    <property type="evidence" value="ECO:0007669"/>
    <property type="project" value="TreeGrafter"/>
</dbReference>
<comment type="similarity">
    <text evidence="1">Belongs to the pseudouridine synthase TruD family.</text>
</comment>
<dbReference type="InterPro" id="IPR020103">
    <property type="entry name" value="PsdUridine_synth_cat_dom_sf"/>
</dbReference>
<reference evidence="5" key="1">
    <citation type="submission" date="2022-07" db="EMBL/GenBank/DDBJ databases">
        <title>Phylogenomic reconstructions and comparative analyses of Kickxellomycotina fungi.</title>
        <authorList>
            <person name="Reynolds N.K."/>
            <person name="Stajich J.E."/>
            <person name="Barry K."/>
            <person name="Grigoriev I.V."/>
            <person name="Crous P."/>
            <person name="Smith M.E."/>
        </authorList>
    </citation>
    <scope>NUCLEOTIDE SEQUENCE</scope>
    <source>
        <strain evidence="5">NRRL 1566</strain>
    </source>
</reference>
<dbReference type="NCBIfam" id="TIGR00094">
    <property type="entry name" value="tRNA_TruD_broad"/>
    <property type="match status" value="1"/>
</dbReference>
<accession>A0A9W8M053</accession>
<dbReference type="GO" id="GO:0001522">
    <property type="term" value="P:pseudouridine synthesis"/>
    <property type="evidence" value="ECO:0007669"/>
    <property type="project" value="InterPro"/>
</dbReference>
<evidence type="ECO:0000313" key="5">
    <source>
        <dbReference type="EMBL" id="KAJ2850711.1"/>
    </source>
</evidence>
<evidence type="ECO:0000256" key="2">
    <source>
        <dbReference type="ARBA" id="ARBA00023235"/>
    </source>
</evidence>
<protein>
    <submittedName>
        <fullName evidence="5">Multisubstrate pseudouridine synthase 7</fullName>
        <ecNumber evidence="5">5.4.99.27</ecNumber>
    </submittedName>
</protein>
<dbReference type="EC" id="5.4.99.27" evidence="5"/>
<dbReference type="PIRSF" id="PIRSF037016">
    <property type="entry name" value="Pseudouridin_synth_euk_prd"/>
    <property type="match status" value="1"/>
</dbReference>
<dbReference type="InterPro" id="IPR001656">
    <property type="entry name" value="PsdUridine_synth_TruD"/>
</dbReference>
<keyword evidence="6" id="KW-1185">Reference proteome</keyword>
<evidence type="ECO:0000256" key="1">
    <source>
        <dbReference type="ARBA" id="ARBA00007953"/>
    </source>
</evidence>
<dbReference type="Gene3D" id="3.30.2350.20">
    <property type="entry name" value="TruD, catalytic domain"/>
    <property type="match status" value="2"/>
</dbReference>
<keyword evidence="2 5" id="KW-0413">Isomerase</keyword>
<evidence type="ECO:0000259" key="4">
    <source>
        <dbReference type="PROSITE" id="PS50984"/>
    </source>
</evidence>
<dbReference type="GO" id="GO:0160150">
    <property type="term" value="F:tRNA pseudouridine(13) synthase activity"/>
    <property type="evidence" value="ECO:0007669"/>
    <property type="project" value="UniProtKB-EC"/>
</dbReference>
<dbReference type="PANTHER" id="PTHR13326:SF21">
    <property type="entry name" value="PSEUDOURIDYLATE SYNTHASE PUS7L"/>
    <property type="match status" value="1"/>
</dbReference>
<dbReference type="InterPro" id="IPR011760">
    <property type="entry name" value="PsdUridine_synth_TruD_insert"/>
</dbReference>
<sequence length="661" mass="74186">MAAVPQVHLENDGQGPTKRIKRDEPQGTSATVAGQAPRAFLREEDVGISEFITPGWQGFDAIIKHRYSDFFVNEIDSQGNVVHLTSFTEADDPKPPKSEAEIEIERLNVPNDPQAAFEEAFVRLNSILGAADSSRIKQHLEVTEEQTLEQRSLLLDRDLDKDQRKNVYLITNNFLPSRVTCETVDGRLKFIRRVQSDKPNADKRSQRRGGGRGPQWPHVGDFCYFVMQKENMDSMDVLNQIARQLRCKPRVFGMAGTKDKRGITVQRCSAYKVSHDRLIGVSKKLRGARLGNFSYGPRELRLGDLQGNQFQIILRHVQGADASSLKPVLEGIRNIGFINYFGMQRFGTQSISSHTIGIAVLKADWQVAVDLILSPRDGEREDICNARKAWITLKDPKEALKLLPQRAALAEYSILQNFAKSGSATNVAAAFTSIPRNLRLMYVHAYQSYIWNSAVSQRLRIFGTDGPVIGDLVIPTAECGSPAQANNSEFAEKTEESDECLNAKPTLVTAENINSYTIYDVVLPLPGWDIVYPEHSVKEVYTELMEKDGLTASGFANHPLKEYRLAGAYRHIIIKPQEFAYEWMRYNDDMLPLARSDSDAIEGKHEPESIDFGKHLALKLKFDLPSSSYATMLLRELMRQETASGFQSQLSLKTTEGTSID</sequence>
<comment type="caution">
    <text evidence="5">The sequence shown here is derived from an EMBL/GenBank/DDBJ whole genome shotgun (WGS) entry which is preliminary data.</text>
</comment>
<gene>
    <name evidence="5" type="primary">PUS7</name>
    <name evidence="5" type="ORF">IWW36_001680</name>
</gene>
<feature type="compositionally biased region" description="Basic and acidic residues" evidence="3">
    <location>
        <begin position="195"/>
        <end position="204"/>
    </location>
</feature>
<dbReference type="GO" id="GO:0003723">
    <property type="term" value="F:RNA binding"/>
    <property type="evidence" value="ECO:0007669"/>
    <property type="project" value="InterPro"/>
</dbReference>
<evidence type="ECO:0000256" key="3">
    <source>
        <dbReference type="SAM" id="MobiDB-lite"/>
    </source>
</evidence>
<dbReference type="Pfam" id="PF01142">
    <property type="entry name" value="TruD"/>
    <property type="match status" value="1"/>
</dbReference>
<dbReference type="PROSITE" id="PS50984">
    <property type="entry name" value="TRUD"/>
    <property type="match status" value="1"/>
</dbReference>
<evidence type="ECO:0000313" key="6">
    <source>
        <dbReference type="Proteomes" id="UP001139887"/>
    </source>
</evidence>
<organism evidence="5 6">
    <name type="scientific">Coemansia brasiliensis</name>
    <dbReference type="NCBI Taxonomy" id="2650707"/>
    <lineage>
        <taxon>Eukaryota</taxon>
        <taxon>Fungi</taxon>
        <taxon>Fungi incertae sedis</taxon>
        <taxon>Zoopagomycota</taxon>
        <taxon>Kickxellomycotina</taxon>
        <taxon>Kickxellomycetes</taxon>
        <taxon>Kickxellales</taxon>
        <taxon>Kickxellaceae</taxon>
        <taxon>Coemansia</taxon>
    </lineage>
</organism>
<dbReference type="InterPro" id="IPR042214">
    <property type="entry name" value="TruD_catalytic"/>
</dbReference>
<dbReference type="AlphaFoldDB" id="A0A9W8M053"/>
<feature type="domain" description="TRUD" evidence="4">
    <location>
        <begin position="336"/>
        <end position="575"/>
    </location>
</feature>
<dbReference type="PANTHER" id="PTHR13326">
    <property type="entry name" value="TRNA PSEUDOURIDINE SYNTHASE D"/>
    <property type="match status" value="1"/>
</dbReference>
<proteinExistence type="inferred from homology"/>
<dbReference type="OrthoDB" id="447290at2759"/>
<dbReference type="CDD" id="cd02576">
    <property type="entry name" value="PseudoU_synth_ScPUS7"/>
    <property type="match status" value="1"/>
</dbReference>
<feature type="region of interest" description="Disordered" evidence="3">
    <location>
        <begin position="195"/>
        <end position="214"/>
    </location>
</feature>